<name>A0AA42PDE7_STUST</name>
<dbReference type="RefSeq" id="WP_279641757.1">
    <property type="nucleotide sequence ID" value="NZ_JAOCAE010000013.1"/>
</dbReference>
<keyword evidence="1" id="KW-0812">Transmembrane</keyword>
<keyword evidence="1" id="KW-1133">Transmembrane helix</keyword>
<comment type="caution">
    <text evidence="2">The sequence shown here is derived from an EMBL/GenBank/DDBJ whole genome shotgun (WGS) entry which is preliminary data.</text>
</comment>
<evidence type="ECO:0000313" key="2">
    <source>
        <dbReference type="EMBL" id="MDH1237812.1"/>
    </source>
</evidence>
<accession>A0AA42PDE7</accession>
<proteinExistence type="predicted"/>
<dbReference type="AlphaFoldDB" id="A0AA42PDE7"/>
<feature type="transmembrane region" description="Helical" evidence="1">
    <location>
        <begin position="39"/>
        <end position="57"/>
    </location>
</feature>
<evidence type="ECO:0000256" key="1">
    <source>
        <dbReference type="SAM" id="Phobius"/>
    </source>
</evidence>
<reference evidence="2" key="1">
    <citation type="submission" date="2022-09" db="EMBL/GenBank/DDBJ databases">
        <title>Intensive care unit water sources are persistently colonized with multi-drug resistant bacteria and are the site of extensive horizontal gene transfer of antibiotic resistance genes.</title>
        <authorList>
            <person name="Diorio-Toth L."/>
        </authorList>
    </citation>
    <scope>NUCLEOTIDE SEQUENCE</scope>
    <source>
        <strain evidence="2">GD03947</strain>
    </source>
</reference>
<organism evidence="2 3">
    <name type="scientific">Stutzerimonas stutzeri</name>
    <name type="common">Pseudomonas stutzeri</name>
    <dbReference type="NCBI Taxonomy" id="316"/>
    <lineage>
        <taxon>Bacteria</taxon>
        <taxon>Pseudomonadati</taxon>
        <taxon>Pseudomonadota</taxon>
        <taxon>Gammaproteobacteria</taxon>
        <taxon>Pseudomonadales</taxon>
        <taxon>Pseudomonadaceae</taxon>
        <taxon>Stutzerimonas</taxon>
    </lineage>
</organism>
<evidence type="ECO:0000313" key="3">
    <source>
        <dbReference type="Proteomes" id="UP001158500"/>
    </source>
</evidence>
<gene>
    <name evidence="2" type="ORF">N5C32_17405</name>
</gene>
<protein>
    <submittedName>
        <fullName evidence="2">Uncharacterized protein</fullName>
    </submittedName>
</protein>
<dbReference type="Proteomes" id="UP001158500">
    <property type="component" value="Unassembled WGS sequence"/>
</dbReference>
<dbReference type="EMBL" id="JAOCAE010000013">
    <property type="protein sequence ID" value="MDH1237812.1"/>
    <property type="molecule type" value="Genomic_DNA"/>
</dbReference>
<keyword evidence="1" id="KW-0472">Membrane</keyword>
<sequence length="244" mass="26874">MPLLITSMAVVAPLLFILGLVVGNHLQGNASLTADSISSWLSAIATVAIAILTFVLAKETWYLREAQVRQLEELKRENIRPSIGIQLDSSPVGIHFIDARVTNSGKGIAKKVRFAFKDRSGAALPPDNDPVTEKFLKLSMFSKGIETIGIGQTMSSFVFSFLDLGKELEGNIFEPYLNIVIDFEDVEGNKYQNTFEIDFAQYEGVSHLGGADALHKISDEMKRIRELLGKVVKTSRNRLEGDTA</sequence>